<dbReference type="Gene3D" id="3.40.190.10">
    <property type="entry name" value="Periplasmic binding protein-like II"/>
    <property type="match status" value="1"/>
</dbReference>
<dbReference type="OrthoDB" id="194307at2157"/>
<feature type="region of interest" description="Disordered" evidence="4">
    <location>
        <begin position="833"/>
        <end position="872"/>
    </location>
</feature>
<comment type="similarity">
    <text evidence="1">Belongs to the bacterial solute-binding protein 5 family.</text>
</comment>
<dbReference type="InterPro" id="IPR000914">
    <property type="entry name" value="SBP_5_dom"/>
</dbReference>
<keyword evidence="8" id="KW-1185">Reference proteome</keyword>
<dbReference type="eggNOG" id="arCOG01672">
    <property type="taxonomic scope" value="Archaea"/>
</dbReference>
<dbReference type="GO" id="GO:1904680">
    <property type="term" value="F:peptide transmembrane transporter activity"/>
    <property type="evidence" value="ECO:0007669"/>
    <property type="project" value="TreeGrafter"/>
</dbReference>
<evidence type="ECO:0000256" key="5">
    <source>
        <dbReference type="SAM" id="Phobius"/>
    </source>
</evidence>
<sequence>MKLVLVASLFVVFSLVLLNPLAFTARAQTSGQPASTIILKSYSGSDTAGVGDFDHGYIAFYDYAIPPYKMGTLPSGAVAYEMPSTYYDVLLNPVEYIQNPSGQEVLNPFYYQSVRFAINYIVDRSYFVNDVLYGYGIPSLTLYGGEYEMLTTSNVTAKFSNITYNPSYANETIYKTLTAHGYKYINGQWYYPNGQPVVIYVFVRSDTTVRYIYASFLIDQLKSLGFEVQPIYGNLQKEITDIYSMVPNETTWNVLIEAWGGTYGFYDWSLPASLYGAAFGNLPASDAYGTAWGLGVNTTNIQEPELTQELNIIDNLSLRLALSEFTSEQQYYEWLNTINYYGIVSAIRIGLGMSLIPIFVNSNMVTGLVPNYIEGLVTPFSFLNARTPTGTLTIGVRHLAMGSMNPVAGFTDSYSVATASSVFLPIIYYIPGNGFPVPAGFTYKLVALSPVANITVPTSALMYNATSMKVQHVPPNTTAKVAVIVNFAPLLQNDRFVDGQPITLADLIEQYLIAANVSLSSNSPIYDSTAAAVYGPSLQQIVGFEILNSTSLEIWSTAWWFNPEYAALSTVGDFIILGYAEPGGGMMPWPLYAAMAYVVAHGEAAWSTGAATSEHVDWLSLVNPTDVGNVLKAMQLYNSTGYIPEGLLEVQSLSGVQLVNETFAHEAYTDAINYINTYGNAVIGEGPYMLVAYQPGQYAKLVRNPYFNVPVPSILTSTPVLYSVHVALPPLGMVPAGGSISATVYGTPDGTNVTTTQSGVFVIAQFVTPEGAVVAQENLTSGADGSVSIPVPASLSPGSYYLVLWAYTPANILLDPVKVPITVTPMVTTTTTTTTTTSTTTTTTTTTTPVATTSTTTTTTTTTTSTTPVTTTTPKPVTISTTLIVGIVVVVIVIIAAVALLARRK</sequence>
<dbReference type="FunCoup" id="D9PZI2">
    <property type="interactions" value="22"/>
</dbReference>
<dbReference type="STRING" id="666510.ASAC_0062"/>
<dbReference type="InParanoid" id="D9PZI2"/>
<dbReference type="GeneID" id="9498273"/>
<keyword evidence="3" id="KW-0732">Signal</keyword>
<feature type="transmembrane region" description="Helical" evidence="5">
    <location>
        <begin position="883"/>
        <end position="902"/>
    </location>
</feature>
<evidence type="ECO:0000313" key="7">
    <source>
        <dbReference type="EMBL" id="ADL18470.1"/>
    </source>
</evidence>
<dbReference type="SUPFAM" id="SSF53850">
    <property type="entry name" value="Periplasmic binding protein-like II"/>
    <property type="match status" value="2"/>
</dbReference>
<evidence type="ECO:0000256" key="2">
    <source>
        <dbReference type="ARBA" id="ARBA00022448"/>
    </source>
</evidence>
<dbReference type="InterPro" id="IPR039424">
    <property type="entry name" value="SBP_5"/>
</dbReference>
<feature type="domain" description="Solute-binding protein family 5" evidence="6">
    <location>
        <begin position="107"/>
        <end position="277"/>
    </location>
</feature>
<dbReference type="GO" id="GO:0015833">
    <property type="term" value="P:peptide transport"/>
    <property type="evidence" value="ECO:0007669"/>
    <property type="project" value="TreeGrafter"/>
</dbReference>
<reference evidence="7 8" key="1">
    <citation type="journal article" date="2010" name="Appl. Environ. Microbiol.">
        <title>The genome sequence of the crenarchaeon Acidilobus saccharovorans supports a new order, Acidilobales, and suggests an important ecological role in terrestrial acidic hot springs.</title>
        <authorList>
            <person name="Mardanov A.V."/>
            <person name="Svetlitchnyi V.A."/>
            <person name="Beletsky A.V."/>
            <person name="Prokofeva M.I."/>
            <person name="Bonch-Osmolovskaya E.A."/>
            <person name="Ravin N.V."/>
            <person name="Skryabin K.G."/>
        </authorList>
    </citation>
    <scope>NUCLEOTIDE SEQUENCE [LARGE SCALE GENOMIC DNA]</scope>
    <source>
        <strain evidence="8">DSM 16705 / JCM 18335 / VKM B-2471 / 345-15</strain>
    </source>
</reference>
<evidence type="ECO:0000256" key="3">
    <source>
        <dbReference type="ARBA" id="ARBA00022729"/>
    </source>
</evidence>
<dbReference type="Gene3D" id="3.10.105.10">
    <property type="entry name" value="Dipeptide-binding Protein, Domain 3"/>
    <property type="match status" value="1"/>
</dbReference>
<dbReference type="KEGG" id="asc:ASAC_0062"/>
<dbReference type="Pfam" id="PF00496">
    <property type="entry name" value="SBP_bac_5"/>
    <property type="match status" value="1"/>
</dbReference>
<proteinExistence type="inferred from homology"/>
<evidence type="ECO:0000256" key="4">
    <source>
        <dbReference type="SAM" id="MobiDB-lite"/>
    </source>
</evidence>
<protein>
    <submittedName>
        <fullName evidence="7">Dipeptide/oligopeptide ABC transporter, dipeptide/oligopeptide binding protein</fullName>
    </submittedName>
</protein>
<gene>
    <name evidence="7" type="ordered locus">ASAC_0062</name>
</gene>
<accession>D9PZI2</accession>
<dbReference type="PANTHER" id="PTHR30290">
    <property type="entry name" value="PERIPLASMIC BINDING COMPONENT OF ABC TRANSPORTER"/>
    <property type="match status" value="1"/>
</dbReference>
<organism evidence="7 8">
    <name type="scientific">Acidilobus saccharovorans (strain DSM 16705 / JCM 18335 / VKM B-2471 / 345-15)</name>
    <dbReference type="NCBI Taxonomy" id="666510"/>
    <lineage>
        <taxon>Archaea</taxon>
        <taxon>Thermoproteota</taxon>
        <taxon>Thermoprotei</taxon>
        <taxon>Acidilobales</taxon>
        <taxon>Acidilobaceae</taxon>
        <taxon>Acidilobus</taxon>
    </lineage>
</organism>
<dbReference type="PANTHER" id="PTHR30290:SF9">
    <property type="entry name" value="OLIGOPEPTIDE-BINDING PROTEIN APPA"/>
    <property type="match status" value="1"/>
</dbReference>
<dbReference type="Proteomes" id="UP000000346">
    <property type="component" value="Chromosome"/>
</dbReference>
<keyword evidence="5" id="KW-0812">Transmembrane</keyword>
<dbReference type="AlphaFoldDB" id="D9PZI2"/>
<evidence type="ECO:0000313" key="8">
    <source>
        <dbReference type="Proteomes" id="UP000000346"/>
    </source>
</evidence>
<keyword evidence="5" id="KW-1133">Transmembrane helix</keyword>
<name>D9PZI2_ACIS3</name>
<evidence type="ECO:0000259" key="6">
    <source>
        <dbReference type="Pfam" id="PF00496"/>
    </source>
</evidence>
<dbReference type="EMBL" id="CP001742">
    <property type="protein sequence ID" value="ADL18470.1"/>
    <property type="molecule type" value="Genomic_DNA"/>
</dbReference>
<evidence type="ECO:0000256" key="1">
    <source>
        <dbReference type="ARBA" id="ARBA00005695"/>
    </source>
</evidence>
<keyword evidence="5" id="KW-0472">Membrane</keyword>
<keyword evidence="2" id="KW-0813">Transport</keyword>
<dbReference type="HOGENOM" id="CLU_010991_0_0_2"/>
<dbReference type="RefSeq" id="WP_013265982.1">
    <property type="nucleotide sequence ID" value="NC_014374.1"/>
</dbReference>